<evidence type="ECO:0000256" key="4">
    <source>
        <dbReference type="PROSITE-ProRule" id="PRU00335"/>
    </source>
</evidence>
<dbReference type="GO" id="GO:0003700">
    <property type="term" value="F:DNA-binding transcription factor activity"/>
    <property type="evidence" value="ECO:0007669"/>
    <property type="project" value="TreeGrafter"/>
</dbReference>
<feature type="DNA-binding region" description="H-T-H motif" evidence="4">
    <location>
        <begin position="31"/>
        <end position="50"/>
    </location>
</feature>
<dbReference type="Pfam" id="PF00440">
    <property type="entry name" value="TetR_N"/>
    <property type="match status" value="1"/>
</dbReference>
<evidence type="ECO:0000259" key="5">
    <source>
        <dbReference type="PROSITE" id="PS50977"/>
    </source>
</evidence>
<dbReference type="AlphaFoldDB" id="A0A927LEL7"/>
<evidence type="ECO:0000313" key="7">
    <source>
        <dbReference type="Proteomes" id="UP000661025"/>
    </source>
</evidence>
<dbReference type="NCBIfam" id="NF041196">
    <property type="entry name" value="ScbR_bind_reg"/>
    <property type="match status" value="1"/>
</dbReference>
<keyword evidence="1" id="KW-0805">Transcription regulation</keyword>
<comment type="caution">
    <text evidence="6">The sequence shown here is derived from an EMBL/GenBank/DDBJ whole genome shotgun (WGS) entry which is preliminary data.</text>
</comment>
<keyword evidence="2 4" id="KW-0238">DNA-binding</keyword>
<dbReference type="InterPro" id="IPR036271">
    <property type="entry name" value="Tet_transcr_reg_TetR-rel_C_sf"/>
</dbReference>
<sequence>MVKQMRAARTRRALVVAAAEIFADEGYALATLPLISRRAGVSAGALHFHFASKDALAAEVESAATESAEKLAESCRSATGSSLQTLVDTVSGLLLAVAADPMVRAGFRLCGDPSRKNEAHMLCWWQRRVRDLVVEAQEAGELTSAVSADAATTAIVAAMVGFGALGMTDATWLSTERLAQFWTLLLPRLAASLHHGAIPTTQRAEAAD</sequence>
<name>A0A927LEL7_9ACTN</name>
<dbReference type="InterPro" id="IPR009057">
    <property type="entry name" value="Homeodomain-like_sf"/>
</dbReference>
<dbReference type="Gene3D" id="1.10.357.10">
    <property type="entry name" value="Tetracycline Repressor, domain 2"/>
    <property type="match status" value="1"/>
</dbReference>
<dbReference type="InterPro" id="IPR023772">
    <property type="entry name" value="DNA-bd_HTH_TetR-type_CS"/>
</dbReference>
<dbReference type="InterPro" id="IPR001647">
    <property type="entry name" value="HTH_TetR"/>
</dbReference>
<gene>
    <name evidence="6" type="ORF">IHE70_40535</name>
</gene>
<protein>
    <submittedName>
        <fullName evidence="6">TetR/AcrR family transcriptional regulator</fullName>
    </submittedName>
</protein>
<dbReference type="PANTHER" id="PTHR30055:SF234">
    <property type="entry name" value="HTH-TYPE TRANSCRIPTIONAL REGULATOR BETI"/>
    <property type="match status" value="1"/>
</dbReference>
<dbReference type="InterPro" id="IPR050109">
    <property type="entry name" value="HTH-type_TetR-like_transc_reg"/>
</dbReference>
<proteinExistence type="predicted"/>
<dbReference type="PANTHER" id="PTHR30055">
    <property type="entry name" value="HTH-TYPE TRANSCRIPTIONAL REGULATOR RUTR"/>
    <property type="match status" value="1"/>
</dbReference>
<accession>A0A927LEL7</accession>
<feature type="domain" description="HTH tetR-type" evidence="5">
    <location>
        <begin position="8"/>
        <end position="68"/>
    </location>
</feature>
<evidence type="ECO:0000256" key="1">
    <source>
        <dbReference type="ARBA" id="ARBA00023015"/>
    </source>
</evidence>
<dbReference type="Proteomes" id="UP000661025">
    <property type="component" value="Unassembled WGS sequence"/>
</dbReference>
<evidence type="ECO:0000313" key="6">
    <source>
        <dbReference type="EMBL" id="MBD9729369.1"/>
    </source>
</evidence>
<dbReference type="PROSITE" id="PS50977">
    <property type="entry name" value="HTH_TETR_2"/>
    <property type="match status" value="1"/>
</dbReference>
<evidence type="ECO:0000256" key="3">
    <source>
        <dbReference type="ARBA" id="ARBA00023163"/>
    </source>
</evidence>
<dbReference type="EMBL" id="JACYXT010000025">
    <property type="protein sequence ID" value="MBD9729369.1"/>
    <property type="molecule type" value="Genomic_DNA"/>
</dbReference>
<dbReference type="PROSITE" id="PS01081">
    <property type="entry name" value="HTH_TETR_1"/>
    <property type="match status" value="1"/>
</dbReference>
<keyword evidence="3" id="KW-0804">Transcription</keyword>
<evidence type="ECO:0000256" key="2">
    <source>
        <dbReference type="ARBA" id="ARBA00023125"/>
    </source>
</evidence>
<reference evidence="6" key="1">
    <citation type="submission" date="2020-09" db="EMBL/GenBank/DDBJ databases">
        <title>Streptomyces canutascabiei sp. nov., which causes potato common scab and is distributed across the world.</title>
        <authorList>
            <person name="Nguyen H.P."/>
            <person name="Weisberg A.J."/>
            <person name="Chang J.H."/>
            <person name="Clarke C.R."/>
        </authorList>
    </citation>
    <scope>NUCLEOTIDE SEQUENCE</scope>
    <source>
        <strain evidence="6">ID-01-6.2a</strain>
    </source>
</reference>
<dbReference type="GO" id="GO:0000976">
    <property type="term" value="F:transcription cis-regulatory region binding"/>
    <property type="evidence" value="ECO:0007669"/>
    <property type="project" value="TreeGrafter"/>
</dbReference>
<dbReference type="PRINTS" id="PR00455">
    <property type="entry name" value="HTHTETR"/>
</dbReference>
<dbReference type="InterPro" id="IPR047923">
    <property type="entry name" value="ArpA-like"/>
</dbReference>
<dbReference type="SUPFAM" id="SSF46689">
    <property type="entry name" value="Homeodomain-like"/>
    <property type="match status" value="1"/>
</dbReference>
<dbReference type="SUPFAM" id="SSF48498">
    <property type="entry name" value="Tetracyclin repressor-like, C-terminal domain"/>
    <property type="match status" value="1"/>
</dbReference>
<organism evidence="6 7">
    <name type="scientific">Streptomyces caniscabiei</name>
    <dbReference type="NCBI Taxonomy" id="2746961"/>
    <lineage>
        <taxon>Bacteria</taxon>
        <taxon>Bacillati</taxon>
        <taxon>Actinomycetota</taxon>
        <taxon>Actinomycetes</taxon>
        <taxon>Kitasatosporales</taxon>
        <taxon>Streptomycetaceae</taxon>
        <taxon>Streptomyces</taxon>
    </lineage>
</organism>